<organism evidence="1 2">
    <name type="scientific">Oryzihumus leptocrescens</name>
    <dbReference type="NCBI Taxonomy" id="297536"/>
    <lineage>
        <taxon>Bacteria</taxon>
        <taxon>Bacillati</taxon>
        <taxon>Actinomycetota</taxon>
        <taxon>Actinomycetes</taxon>
        <taxon>Micrococcales</taxon>
        <taxon>Intrasporangiaceae</taxon>
        <taxon>Oryzihumus</taxon>
    </lineage>
</organism>
<reference evidence="1 2" key="1">
    <citation type="submission" date="2019-06" db="EMBL/GenBank/DDBJ databases">
        <title>Sequencing the genomes of 1000 actinobacteria strains.</title>
        <authorList>
            <person name="Klenk H.-P."/>
        </authorList>
    </citation>
    <scope>NUCLEOTIDE SEQUENCE [LARGE SCALE GENOMIC DNA]</scope>
    <source>
        <strain evidence="1 2">DSM 18082</strain>
    </source>
</reference>
<accession>A0A542ZHX1</accession>
<protein>
    <submittedName>
        <fullName evidence="1">Uncharacterized protein</fullName>
    </submittedName>
</protein>
<name>A0A542ZHX1_9MICO</name>
<dbReference type="Proteomes" id="UP000319514">
    <property type="component" value="Unassembled WGS sequence"/>
</dbReference>
<keyword evidence="2" id="KW-1185">Reference proteome</keyword>
<dbReference type="RefSeq" id="WP_141787889.1">
    <property type="nucleotide sequence ID" value="NZ_BAAAKX010000004.1"/>
</dbReference>
<gene>
    <name evidence="1" type="ORF">FB474_1306</name>
</gene>
<proteinExistence type="predicted"/>
<evidence type="ECO:0000313" key="1">
    <source>
        <dbReference type="EMBL" id="TQL59931.1"/>
    </source>
</evidence>
<comment type="caution">
    <text evidence="1">The sequence shown here is derived from an EMBL/GenBank/DDBJ whole genome shotgun (WGS) entry which is preliminary data.</text>
</comment>
<sequence>MSSSSVGRRQPSIRWSAGALMAAALVLSQAPGIALGQASLPPGTPGGAGATLTAAKATLAGLVYDGVVTVPTTAGDVPTIELRSTAATLTGLELHTPCTPVTAIGTGLTAASVTPADSASTSANGLTLYARSVTATMAGAGVTWTPDSPPPAADLGDVVLTDVTIEVTSLTLPAFSAPGLRQSASFCTPA</sequence>
<dbReference type="EMBL" id="VFOQ01000001">
    <property type="protein sequence ID" value="TQL59931.1"/>
    <property type="molecule type" value="Genomic_DNA"/>
</dbReference>
<evidence type="ECO:0000313" key="2">
    <source>
        <dbReference type="Proteomes" id="UP000319514"/>
    </source>
</evidence>
<dbReference type="AlphaFoldDB" id="A0A542ZHX1"/>